<gene>
    <name evidence="4" type="primary">nudE</name>
    <name evidence="4" type="ORF">NBRC116585_10780</name>
</gene>
<evidence type="ECO:0000313" key="4">
    <source>
        <dbReference type="EMBL" id="GAA6144961.1"/>
    </source>
</evidence>
<dbReference type="GO" id="GO:0016787">
    <property type="term" value="F:hydrolase activity"/>
    <property type="evidence" value="ECO:0007669"/>
    <property type="project" value="UniProtKB-KW"/>
</dbReference>
<dbReference type="NCBIfam" id="NF008736">
    <property type="entry name" value="PRK11762.1"/>
    <property type="match status" value="1"/>
</dbReference>
<organism evidence="4 5">
    <name type="scientific">Thalassolituus maritimus</name>
    <dbReference type="NCBI Taxonomy" id="484498"/>
    <lineage>
        <taxon>Bacteria</taxon>
        <taxon>Pseudomonadati</taxon>
        <taxon>Pseudomonadota</taxon>
        <taxon>Gammaproteobacteria</taxon>
        <taxon>Oceanospirillales</taxon>
        <taxon>Oceanospirillaceae</taxon>
        <taxon>Thalassolituus</taxon>
    </lineage>
</organism>
<dbReference type="EMBL" id="BAABWH010000002">
    <property type="protein sequence ID" value="GAA6144961.1"/>
    <property type="molecule type" value="Genomic_DNA"/>
</dbReference>
<dbReference type="InterPro" id="IPR020084">
    <property type="entry name" value="NUDIX_hydrolase_CS"/>
</dbReference>
<accession>A0ABP9ZXU9</accession>
<keyword evidence="5" id="KW-1185">Reference proteome</keyword>
<dbReference type="Proteomes" id="UP001481413">
    <property type="component" value="Unassembled WGS sequence"/>
</dbReference>
<evidence type="ECO:0000259" key="3">
    <source>
        <dbReference type="PROSITE" id="PS51462"/>
    </source>
</evidence>
<dbReference type="Pfam" id="PF00293">
    <property type="entry name" value="NUDIX"/>
    <property type="match status" value="1"/>
</dbReference>
<dbReference type="InterPro" id="IPR000086">
    <property type="entry name" value="NUDIX_hydrolase_dom"/>
</dbReference>
<name>A0ABP9ZXU9_9GAMM</name>
<dbReference type="PROSITE" id="PS00893">
    <property type="entry name" value="NUDIX_BOX"/>
    <property type="match status" value="1"/>
</dbReference>
<dbReference type="Gene3D" id="3.90.79.10">
    <property type="entry name" value="Nucleoside Triphosphate Pyrophosphohydrolase"/>
    <property type="match status" value="1"/>
</dbReference>
<dbReference type="InterPro" id="IPR015797">
    <property type="entry name" value="NUDIX_hydrolase-like_dom_sf"/>
</dbReference>
<reference evidence="4 5" key="1">
    <citation type="submission" date="2024-04" db="EMBL/GenBank/DDBJ databases">
        <title>Draft genome sequence of Thalassolituus maritimus NBRC 116585.</title>
        <authorList>
            <person name="Miyakawa T."/>
            <person name="Kusuya Y."/>
            <person name="Miura T."/>
        </authorList>
    </citation>
    <scope>NUCLEOTIDE SEQUENCE [LARGE SCALE GENOMIC DNA]</scope>
    <source>
        <strain evidence="4 5">5NW40-0001</strain>
    </source>
</reference>
<evidence type="ECO:0000256" key="2">
    <source>
        <dbReference type="ARBA" id="ARBA00022801"/>
    </source>
</evidence>
<dbReference type="PROSITE" id="PS51462">
    <property type="entry name" value="NUDIX"/>
    <property type="match status" value="1"/>
</dbReference>
<evidence type="ECO:0000256" key="1">
    <source>
        <dbReference type="ARBA" id="ARBA00001946"/>
    </source>
</evidence>
<comment type="caution">
    <text evidence="4">The sequence shown here is derived from an EMBL/GenBank/DDBJ whole genome shotgun (WGS) entry which is preliminary data.</text>
</comment>
<protein>
    <submittedName>
        <fullName evidence="4">ADP compounds hydrolase NudE</fullName>
    </submittedName>
</protein>
<feature type="domain" description="Nudix hydrolase" evidence="3">
    <location>
        <begin position="43"/>
        <end position="175"/>
    </location>
</feature>
<evidence type="ECO:0000313" key="5">
    <source>
        <dbReference type="Proteomes" id="UP001481413"/>
    </source>
</evidence>
<sequence>MHKKPEILNRHMVAESRLFRVESIDLRFSNGVERTYERLVPGGSGAVMMVALLDDETIALIREYGGGVEDYTLTLPKGAIDLGESMRDACNRELQEEIGFAAREFVYLKKMSLSPSYMRGGIDVVLARDLYPSKLEGDEPEPLELVEWKLKDLPELYARDDFNEGRAIGALAVAIEYLAGRFDGTPLS</sequence>
<dbReference type="RefSeq" id="WP_353293897.1">
    <property type="nucleotide sequence ID" value="NZ_BAABWH010000002.1"/>
</dbReference>
<keyword evidence="2 4" id="KW-0378">Hydrolase</keyword>
<dbReference type="SUPFAM" id="SSF55811">
    <property type="entry name" value="Nudix"/>
    <property type="match status" value="1"/>
</dbReference>
<proteinExistence type="predicted"/>
<comment type="cofactor">
    <cofactor evidence="1">
        <name>Mg(2+)</name>
        <dbReference type="ChEBI" id="CHEBI:18420"/>
    </cofactor>
</comment>